<comment type="caution">
    <text evidence="1">The sequence shown here is derived from an EMBL/GenBank/DDBJ whole genome shotgun (WGS) entry which is preliminary data.</text>
</comment>
<evidence type="ECO:0000313" key="1">
    <source>
        <dbReference type="EMBL" id="GAG35882.1"/>
    </source>
</evidence>
<accession>X0XKL7</accession>
<reference evidence="1" key="1">
    <citation type="journal article" date="2014" name="Front. Microbiol.">
        <title>High frequency of phylogenetically diverse reductive dehalogenase-homologous genes in deep subseafloor sedimentary metagenomes.</title>
        <authorList>
            <person name="Kawai M."/>
            <person name="Futagami T."/>
            <person name="Toyoda A."/>
            <person name="Takaki Y."/>
            <person name="Nishi S."/>
            <person name="Hori S."/>
            <person name="Arai W."/>
            <person name="Tsubouchi T."/>
            <person name="Morono Y."/>
            <person name="Uchiyama I."/>
            <person name="Ito T."/>
            <person name="Fujiyama A."/>
            <person name="Inagaki F."/>
            <person name="Takami H."/>
        </authorList>
    </citation>
    <scope>NUCLEOTIDE SEQUENCE</scope>
    <source>
        <strain evidence="1">Expedition CK06-06</strain>
    </source>
</reference>
<gene>
    <name evidence="1" type="ORF">S01H1_65289</name>
</gene>
<proteinExistence type="predicted"/>
<protein>
    <submittedName>
        <fullName evidence="1">Uncharacterized protein</fullName>
    </submittedName>
</protein>
<dbReference type="EMBL" id="BARS01043088">
    <property type="protein sequence ID" value="GAG35882.1"/>
    <property type="molecule type" value="Genomic_DNA"/>
</dbReference>
<sequence>MRALRRYGAVSSFGRIETCTSICLPTSASSVANVSESTKGGISTSISMMYN</sequence>
<feature type="non-terminal residue" evidence="1">
    <location>
        <position position="51"/>
    </location>
</feature>
<dbReference type="AlphaFoldDB" id="X0XKL7"/>
<organism evidence="1">
    <name type="scientific">marine sediment metagenome</name>
    <dbReference type="NCBI Taxonomy" id="412755"/>
    <lineage>
        <taxon>unclassified sequences</taxon>
        <taxon>metagenomes</taxon>
        <taxon>ecological metagenomes</taxon>
    </lineage>
</organism>
<name>X0XKL7_9ZZZZ</name>